<evidence type="ECO:0000313" key="3">
    <source>
        <dbReference type="Proteomes" id="UP000196258"/>
    </source>
</evidence>
<dbReference type="AlphaFoldDB" id="A0A1Y4QE14"/>
<comment type="caution">
    <text evidence="2">The sequence shown here is derived from an EMBL/GenBank/DDBJ whole genome shotgun (WGS) entry which is preliminary data.</text>
</comment>
<organism evidence="2 3">
    <name type="scientific">Thomasclavelia spiroformis</name>
    <dbReference type="NCBI Taxonomy" id="29348"/>
    <lineage>
        <taxon>Bacteria</taxon>
        <taxon>Bacillati</taxon>
        <taxon>Bacillota</taxon>
        <taxon>Erysipelotrichia</taxon>
        <taxon>Erysipelotrichales</taxon>
        <taxon>Coprobacillaceae</taxon>
        <taxon>Thomasclavelia</taxon>
    </lineage>
</organism>
<keyword evidence="1" id="KW-1133">Transmembrane helix</keyword>
<proteinExistence type="predicted"/>
<dbReference type="EMBL" id="NFLB01000019">
    <property type="protein sequence ID" value="OUQ03486.1"/>
    <property type="molecule type" value="Genomic_DNA"/>
</dbReference>
<protein>
    <submittedName>
        <fullName evidence="2">Uncharacterized protein</fullName>
    </submittedName>
</protein>
<evidence type="ECO:0000313" key="2">
    <source>
        <dbReference type="EMBL" id="OUQ03486.1"/>
    </source>
</evidence>
<reference evidence="3" key="1">
    <citation type="submission" date="2017-04" db="EMBL/GenBank/DDBJ databases">
        <title>Function of individual gut microbiota members based on whole genome sequencing of pure cultures obtained from chicken caecum.</title>
        <authorList>
            <person name="Medvecky M."/>
            <person name="Cejkova D."/>
            <person name="Polansky O."/>
            <person name="Karasova D."/>
            <person name="Kubasova T."/>
            <person name="Cizek A."/>
            <person name="Rychlik I."/>
        </authorList>
    </citation>
    <scope>NUCLEOTIDE SEQUENCE [LARGE SCALE GENOMIC DNA]</scope>
    <source>
        <strain evidence="3">An149</strain>
    </source>
</reference>
<dbReference type="RefSeq" id="WP_087258335.1">
    <property type="nucleotide sequence ID" value="NZ_NFKY01000046.1"/>
</dbReference>
<feature type="transmembrane region" description="Helical" evidence="1">
    <location>
        <begin position="7"/>
        <end position="27"/>
    </location>
</feature>
<keyword evidence="1" id="KW-0472">Membrane</keyword>
<name>A0A1Y4QE14_9FIRM</name>
<sequence>MKFFKENWKMLTITITVVILFPIIILTPSRYGTIPYDNGIAIVSYGGSILGGFLTLYGVWWTIKDQEKKRYEDLALQYKPILRVIPPINDDEKIIIINSNDAVLLFNMILYIENIGRGEAEDIEITYSECNDLKFIQRNTRISICNHFKDISISGTELECLPVNNNNQLMIQLLVNKCYKEHDIFCFNLNIRFKNTFSKKNTLHHSAKIVIRNNKSLNLENYDGIYSALTTNKYYTN</sequence>
<evidence type="ECO:0000256" key="1">
    <source>
        <dbReference type="SAM" id="Phobius"/>
    </source>
</evidence>
<keyword evidence="1" id="KW-0812">Transmembrane</keyword>
<accession>A0A1Y4QE14</accession>
<feature type="transmembrane region" description="Helical" evidence="1">
    <location>
        <begin position="39"/>
        <end position="60"/>
    </location>
</feature>
<gene>
    <name evidence="2" type="ORF">B5E91_12610</name>
</gene>
<dbReference type="Proteomes" id="UP000196258">
    <property type="component" value="Unassembled WGS sequence"/>
</dbReference>